<feature type="transmembrane region" description="Helical" evidence="6">
    <location>
        <begin position="149"/>
        <end position="170"/>
    </location>
</feature>
<organism evidence="7 8">
    <name type="scientific">Spirosoma foliorum</name>
    <dbReference type="NCBI Taxonomy" id="2710596"/>
    <lineage>
        <taxon>Bacteria</taxon>
        <taxon>Pseudomonadati</taxon>
        <taxon>Bacteroidota</taxon>
        <taxon>Cytophagia</taxon>
        <taxon>Cytophagales</taxon>
        <taxon>Cytophagaceae</taxon>
        <taxon>Spirosoma</taxon>
    </lineage>
</organism>
<dbReference type="KEGG" id="sfol:H3H32_02340"/>
<dbReference type="Pfam" id="PF07947">
    <property type="entry name" value="YhhN"/>
    <property type="match status" value="1"/>
</dbReference>
<dbReference type="RefSeq" id="WP_182461075.1">
    <property type="nucleotide sequence ID" value="NZ_CP059732.1"/>
</dbReference>
<name>A0A7G5GY76_9BACT</name>
<keyword evidence="8" id="KW-1185">Reference proteome</keyword>
<dbReference type="PANTHER" id="PTHR31885:SF6">
    <property type="entry name" value="GH04784P"/>
    <property type="match status" value="1"/>
</dbReference>
<accession>A0A7G5GY76</accession>
<dbReference type="Proteomes" id="UP000515369">
    <property type="component" value="Chromosome"/>
</dbReference>
<feature type="transmembrane region" description="Helical" evidence="6">
    <location>
        <begin position="85"/>
        <end position="107"/>
    </location>
</feature>
<comment type="subcellular location">
    <subcellularLocation>
        <location evidence="1">Membrane</location>
        <topology evidence="1">Multi-pass membrane protein</topology>
    </subcellularLocation>
</comment>
<evidence type="ECO:0000256" key="2">
    <source>
        <dbReference type="ARBA" id="ARBA00007375"/>
    </source>
</evidence>
<sequence>MYTKPTLLFTIAFIAITCLEMLGDTLSIQWLHYGCKPLIMLMLLGYCWQQYRPATFPLVIRWLMIGMVFALLGDVFLMIREVDLFAPGLGAFLVMQLCYSRAFWLSIRQAGMLLTIQSIWKRALPFLIYLIIFLILLRPAFAQNPALQALWWPVVVYAISLNTMGLLAVLRQGTLHYGWVVAGALLFILSDSLIAIDKFLQTITGAAWLIMSTYAAAQYMIVTGTLTHEQSTRPLHQAGS</sequence>
<feature type="transmembrane region" description="Helical" evidence="6">
    <location>
        <begin position="119"/>
        <end position="137"/>
    </location>
</feature>
<dbReference type="InterPro" id="IPR012506">
    <property type="entry name" value="TMEM86B-like"/>
</dbReference>
<feature type="transmembrane region" description="Helical" evidence="6">
    <location>
        <begin position="202"/>
        <end position="222"/>
    </location>
</feature>
<protein>
    <submittedName>
        <fullName evidence="7">Lysoplasmalogenase</fullName>
    </submittedName>
</protein>
<dbReference type="GO" id="GO:0016787">
    <property type="term" value="F:hydrolase activity"/>
    <property type="evidence" value="ECO:0007669"/>
    <property type="project" value="TreeGrafter"/>
</dbReference>
<reference evidence="7 8" key="1">
    <citation type="submission" date="2020-07" db="EMBL/GenBank/DDBJ databases">
        <title>Spirosoma foliorum sp. nov., isolated from the leaves on the Nejang mountain Korea, Republic of.</title>
        <authorList>
            <person name="Ho H."/>
            <person name="Lee Y.-J."/>
            <person name="Nurcahyanto D.-A."/>
            <person name="Kim S.-G."/>
        </authorList>
    </citation>
    <scope>NUCLEOTIDE SEQUENCE [LARGE SCALE GENOMIC DNA]</scope>
    <source>
        <strain evidence="7 8">PL0136</strain>
    </source>
</reference>
<keyword evidence="3 6" id="KW-0812">Transmembrane</keyword>
<evidence type="ECO:0000256" key="1">
    <source>
        <dbReference type="ARBA" id="ARBA00004141"/>
    </source>
</evidence>
<dbReference type="GO" id="GO:0016020">
    <property type="term" value="C:membrane"/>
    <property type="evidence" value="ECO:0007669"/>
    <property type="project" value="UniProtKB-SubCell"/>
</dbReference>
<keyword evidence="5 6" id="KW-0472">Membrane</keyword>
<feature type="transmembrane region" description="Helical" evidence="6">
    <location>
        <begin position="60"/>
        <end position="79"/>
    </location>
</feature>
<evidence type="ECO:0000313" key="7">
    <source>
        <dbReference type="EMBL" id="QMW03818.1"/>
    </source>
</evidence>
<evidence type="ECO:0000256" key="5">
    <source>
        <dbReference type="ARBA" id="ARBA00023136"/>
    </source>
</evidence>
<feature type="transmembrane region" description="Helical" evidence="6">
    <location>
        <begin position="30"/>
        <end position="48"/>
    </location>
</feature>
<evidence type="ECO:0000256" key="4">
    <source>
        <dbReference type="ARBA" id="ARBA00022989"/>
    </source>
</evidence>
<keyword evidence="4 6" id="KW-1133">Transmembrane helix</keyword>
<evidence type="ECO:0000313" key="8">
    <source>
        <dbReference type="Proteomes" id="UP000515369"/>
    </source>
</evidence>
<evidence type="ECO:0000256" key="3">
    <source>
        <dbReference type="ARBA" id="ARBA00022692"/>
    </source>
</evidence>
<gene>
    <name evidence="7" type="ORF">H3H32_02340</name>
</gene>
<comment type="similarity">
    <text evidence="2">Belongs to the TMEM86 family.</text>
</comment>
<feature type="transmembrane region" description="Helical" evidence="6">
    <location>
        <begin position="177"/>
        <end position="196"/>
    </location>
</feature>
<feature type="transmembrane region" description="Helical" evidence="6">
    <location>
        <begin position="7"/>
        <end position="24"/>
    </location>
</feature>
<dbReference type="AlphaFoldDB" id="A0A7G5GY76"/>
<dbReference type="EMBL" id="CP059732">
    <property type="protein sequence ID" value="QMW03818.1"/>
    <property type="molecule type" value="Genomic_DNA"/>
</dbReference>
<dbReference type="PANTHER" id="PTHR31885">
    <property type="entry name" value="GH04784P"/>
    <property type="match status" value="1"/>
</dbReference>
<evidence type="ECO:0000256" key="6">
    <source>
        <dbReference type="SAM" id="Phobius"/>
    </source>
</evidence>
<proteinExistence type="inferred from homology"/>